<feature type="compositionally biased region" description="Pro residues" evidence="1">
    <location>
        <begin position="20"/>
        <end position="33"/>
    </location>
</feature>
<proteinExistence type="predicted"/>
<reference evidence="2" key="2">
    <citation type="submission" date="2022-03" db="EMBL/GenBank/DDBJ databases">
        <title>Draft title - Genomic analysis of global carrot germplasm unveils the trajectory of domestication and the origin of high carotenoid orange carrot.</title>
        <authorList>
            <person name="Iorizzo M."/>
            <person name="Ellison S."/>
            <person name="Senalik D."/>
            <person name="Macko-Podgorni A."/>
            <person name="Grzebelus D."/>
            <person name="Bostan H."/>
            <person name="Rolling W."/>
            <person name="Curaba J."/>
            <person name="Simon P."/>
        </authorList>
    </citation>
    <scope>NUCLEOTIDE SEQUENCE</scope>
    <source>
        <tissue evidence="2">Leaf</tissue>
    </source>
</reference>
<gene>
    <name evidence="2" type="ORF">DCAR_0103629</name>
</gene>
<dbReference type="Proteomes" id="UP000077755">
    <property type="component" value="Chromosome 1"/>
</dbReference>
<keyword evidence="3" id="KW-1185">Reference proteome</keyword>
<sequence length="114" mass="12564">MEAHKLAPLKRQWFLEDHNPTPPSSPMHSPPPSSIELDDDHWLSPQPNSNEESRDLEALPSIASSVSAAAASPTANLVPSCKSILNVDNTEEECKHSKNREAPKEDSRDKSEDL</sequence>
<feature type="compositionally biased region" description="Low complexity" evidence="1">
    <location>
        <begin position="61"/>
        <end position="72"/>
    </location>
</feature>
<evidence type="ECO:0000313" key="2">
    <source>
        <dbReference type="EMBL" id="WOG84446.1"/>
    </source>
</evidence>
<evidence type="ECO:0000313" key="3">
    <source>
        <dbReference type="Proteomes" id="UP000077755"/>
    </source>
</evidence>
<feature type="compositionally biased region" description="Basic and acidic residues" evidence="1">
    <location>
        <begin position="92"/>
        <end position="114"/>
    </location>
</feature>
<name>A0A166I5C7_DAUCS</name>
<accession>A0A166I5C7</accession>
<protein>
    <submittedName>
        <fullName evidence="2">Uncharacterized protein</fullName>
    </submittedName>
</protein>
<dbReference type="Gramene" id="KZN10768">
    <property type="protein sequence ID" value="KZN10768"/>
    <property type="gene ID" value="DCAR_003424"/>
</dbReference>
<organism evidence="2 3">
    <name type="scientific">Daucus carota subsp. sativus</name>
    <name type="common">Carrot</name>
    <dbReference type="NCBI Taxonomy" id="79200"/>
    <lineage>
        <taxon>Eukaryota</taxon>
        <taxon>Viridiplantae</taxon>
        <taxon>Streptophyta</taxon>
        <taxon>Embryophyta</taxon>
        <taxon>Tracheophyta</taxon>
        <taxon>Spermatophyta</taxon>
        <taxon>Magnoliopsida</taxon>
        <taxon>eudicotyledons</taxon>
        <taxon>Gunneridae</taxon>
        <taxon>Pentapetalae</taxon>
        <taxon>asterids</taxon>
        <taxon>campanulids</taxon>
        <taxon>Apiales</taxon>
        <taxon>Apiaceae</taxon>
        <taxon>Apioideae</taxon>
        <taxon>Scandiceae</taxon>
        <taxon>Daucinae</taxon>
        <taxon>Daucus</taxon>
        <taxon>Daucus sect. Daucus</taxon>
    </lineage>
</organism>
<dbReference type="EMBL" id="CP093343">
    <property type="protein sequence ID" value="WOG84446.1"/>
    <property type="molecule type" value="Genomic_DNA"/>
</dbReference>
<evidence type="ECO:0000256" key="1">
    <source>
        <dbReference type="SAM" id="MobiDB-lite"/>
    </source>
</evidence>
<feature type="region of interest" description="Disordered" evidence="1">
    <location>
        <begin position="1"/>
        <end position="114"/>
    </location>
</feature>
<reference evidence="2" key="1">
    <citation type="journal article" date="2016" name="Nat. Genet.">
        <title>A high-quality carrot genome assembly provides new insights into carotenoid accumulation and asterid genome evolution.</title>
        <authorList>
            <person name="Iorizzo M."/>
            <person name="Ellison S."/>
            <person name="Senalik D."/>
            <person name="Zeng P."/>
            <person name="Satapoomin P."/>
            <person name="Huang J."/>
            <person name="Bowman M."/>
            <person name="Iovene M."/>
            <person name="Sanseverino W."/>
            <person name="Cavagnaro P."/>
            <person name="Yildiz M."/>
            <person name="Macko-Podgorni A."/>
            <person name="Moranska E."/>
            <person name="Grzebelus E."/>
            <person name="Grzebelus D."/>
            <person name="Ashrafi H."/>
            <person name="Zheng Z."/>
            <person name="Cheng S."/>
            <person name="Spooner D."/>
            <person name="Van Deynze A."/>
            <person name="Simon P."/>
        </authorList>
    </citation>
    <scope>NUCLEOTIDE SEQUENCE</scope>
    <source>
        <tissue evidence="2">Leaf</tissue>
    </source>
</reference>
<dbReference type="AlphaFoldDB" id="A0A166I5C7"/>